<evidence type="ECO:0000256" key="1">
    <source>
        <dbReference type="SAM" id="MobiDB-lite"/>
    </source>
</evidence>
<sequence length="116" mass="12316">MTALAQHIDTASDAVRAANHATMRAPLDGPESYAVVGGLAELAGRLPQLLDYLSRSLRHADPAAHYDDRGRDPADALDSTHGHLDDARAAVVQAGQHLSTAHNHLGHLGRYTAPED</sequence>
<feature type="region of interest" description="Disordered" evidence="1">
    <location>
        <begin position="63"/>
        <end position="82"/>
    </location>
</feature>
<evidence type="ECO:0008006" key="4">
    <source>
        <dbReference type="Google" id="ProtNLM"/>
    </source>
</evidence>
<evidence type="ECO:0000313" key="2">
    <source>
        <dbReference type="EMBL" id="MEJ2888496.1"/>
    </source>
</evidence>
<protein>
    <recommendedName>
        <fullName evidence="4">ESX-1 secretion-associated protein</fullName>
    </recommendedName>
</protein>
<accession>A0ABU8NA12</accession>
<gene>
    <name evidence="2" type="ORF">WCD41_18695</name>
</gene>
<organism evidence="2 3">
    <name type="scientific">Actinomycetospora aeridis</name>
    <dbReference type="NCBI Taxonomy" id="3129231"/>
    <lineage>
        <taxon>Bacteria</taxon>
        <taxon>Bacillati</taxon>
        <taxon>Actinomycetota</taxon>
        <taxon>Actinomycetes</taxon>
        <taxon>Pseudonocardiales</taxon>
        <taxon>Pseudonocardiaceae</taxon>
        <taxon>Actinomycetospora</taxon>
    </lineage>
</organism>
<evidence type="ECO:0000313" key="3">
    <source>
        <dbReference type="Proteomes" id="UP001370100"/>
    </source>
</evidence>
<dbReference type="EMBL" id="JBBEGL010000005">
    <property type="protein sequence ID" value="MEJ2888496.1"/>
    <property type="molecule type" value="Genomic_DNA"/>
</dbReference>
<keyword evidence="3" id="KW-1185">Reference proteome</keyword>
<comment type="caution">
    <text evidence="2">The sequence shown here is derived from an EMBL/GenBank/DDBJ whole genome shotgun (WGS) entry which is preliminary data.</text>
</comment>
<proteinExistence type="predicted"/>
<dbReference type="Proteomes" id="UP001370100">
    <property type="component" value="Unassembled WGS sequence"/>
</dbReference>
<dbReference type="RefSeq" id="WP_337715117.1">
    <property type="nucleotide sequence ID" value="NZ_JBBEGL010000005.1"/>
</dbReference>
<reference evidence="2 3" key="1">
    <citation type="submission" date="2024-03" db="EMBL/GenBank/DDBJ databases">
        <title>Actinomycetospora sp. OC33-EN06, a novel actinomycete isolated from wild orchid (Aerides multiflora).</title>
        <authorList>
            <person name="Suriyachadkun C."/>
        </authorList>
    </citation>
    <scope>NUCLEOTIDE SEQUENCE [LARGE SCALE GENOMIC DNA]</scope>
    <source>
        <strain evidence="2 3">OC33-EN06</strain>
    </source>
</reference>
<name>A0ABU8NA12_9PSEU</name>